<sequence length="534" mass="59431">MPATAQNGVVQDSHSASTKSAGNEDYLQMILTAPVYDVADESPLTHAVNLSARTGNAVYLKREDLQPVFSFKLRGAYNKIFHLAPEEKARGVIACSAGNHAQGVALAARELGIKATIVMPKPTPEIKWRNVQRLGADIVLHGDDFDAAKTECSRLCTENGFVDIPPFDDPYVIAGQGTIGLEILRQLRRAREIEAIFVAVGGGGLIAGIAAYVKRVYPHIKIIGVETVDSAAMTMSLRQGRRVCLDQVGLFADGTAVRMVGQHTFDLARQYVDDMVLVTNDEICAAIKEVFEDTRSVLEPSGALATAGLKRYSHEKGLRDKVLVSVCSGANMNFNRLRFVAERAELGEQREALFKVVIPERPGSFVKLYDEIIYPRDVTEFSYRCNGTDEAHIFVSFTVSNRSEIPEILANLKRHGMRGTDISDNEMAKCHARYMVGGRCAVPGSIKHERLYRFEFPERPQALVKFLHGIKTQWNISLFHYRNFGHDVGRVLVGIQIPPDKDGQLPKAFQEFLHNLQYRYVDETNNPVYLDFMV</sequence>
<gene>
    <name evidence="1" type="primary">ILV1_1</name>
    <name evidence="1" type="ORF">EV182_000438</name>
</gene>
<keyword evidence="2" id="KW-1185">Reference proteome</keyword>
<keyword evidence="1" id="KW-0456">Lyase</keyword>
<organism evidence="1 2">
    <name type="scientific">Spiromyces aspiralis</name>
    <dbReference type="NCBI Taxonomy" id="68401"/>
    <lineage>
        <taxon>Eukaryota</taxon>
        <taxon>Fungi</taxon>
        <taxon>Fungi incertae sedis</taxon>
        <taxon>Zoopagomycota</taxon>
        <taxon>Kickxellomycotina</taxon>
        <taxon>Kickxellomycetes</taxon>
        <taxon>Kickxellales</taxon>
        <taxon>Kickxellaceae</taxon>
        <taxon>Spiromyces</taxon>
    </lineage>
</organism>
<dbReference type="EMBL" id="JAMZIH010000019">
    <property type="protein sequence ID" value="KAJ1680223.1"/>
    <property type="molecule type" value="Genomic_DNA"/>
</dbReference>
<dbReference type="EC" id="4.3.1.19" evidence="1"/>
<name>A0ACC1HWS6_9FUNG</name>
<accession>A0ACC1HWS6</accession>
<evidence type="ECO:0000313" key="1">
    <source>
        <dbReference type="EMBL" id="KAJ1680223.1"/>
    </source>
</evidence>
<comment type="caution">
    <text evidence="1">The sequence shown here is derived from an EMBL/GenBank/DDBJ whole genome shotgun (WGS) entry which is preliminary data.</text>
</comment>
<proteinExistence type="predicted"/>
<dbReference type="Proteomes" id="UP001145114">
    <property type="component" value="Unassembled WGS sequence"/>
</dbReference>
<reference evidence="1" key="1">
    <citation type="submission" date="2022-06" db="EMBL/GenBank/DDBJ databases">
        <title>Phylogenomic reconstructions and comparative analyses of Kickxellomycotina fungi.</title>
        <authorList>
            <person name="Reynolds N.K."/>
            <person name="Stajich J.E."/>
            <person name="Barry K."/>
            <person name="Grigoriev I.V."/>
            <person name="Crous P."/>
            <person name="Smith M.E."/>
        </authorList>
    </citation>
    <scope>NUCLEOTIDE SEQUENCE</scope>
    <source>
        <strain evidence="1">RSA 2271</strain>
    </source>
</reference>
<evidence type="ECO:0000313" key="2">
    <source>
        <dbReference type="Proteomes" id="UP001145114"/>
    </source>
</evidence>
<protein>
    <submittedName>
        <fullName evidence="1">Threonine deaminase</fullName>
        <ecNumber evidence="1">4.3.1.19</ecNumber>
    </submittedName>
</protein>